<dbReference type="EMBL" id="RCZI01000005">
    <property type="protein sequence ID" value="TPG25453.1"/>
    <property type="molecule type" value="Genomic_DNA"/>
</dbReference>
<evidence type="ECO:0000313" key="2">
    <source>
        <dbReference type="Proteomes" id="UP000319212"/>
    </source>
</evidence>
<name>A0A502DJR4_9BURK</name>
<dbReference type="AlphaFoldDB" id="A0A502DJR4"/>
<reference evidence="1 2" key="1">
    <citation type="journal article" date="2019" name="Environ. Microbiol.">
        <title>Species interactions and distinct microbial communities in high Arctic permafrost affected cryosols are associated with the CH4 and CO2 gas fluxes.</title>
        <authorList>
            <person name="Altshuler I."/>
            <person name="Hamel J."/>
            <person name="Turney S."/>
            <person name="Magnuson E."/>
            <person name="Levesque R."/>
            <person name="Greer C."/>
            <person name="Whyte L.G."/>
        </authorList>
    </citation>
    <scope>NUCLEOTIDE SEQUENCE [LARGE SCALE GENOMIC DNA]</scope>
    <source>
        <strain evidence="1 2">S06.C</strain>
    </source>
</reference>
<accession>A0A502DJR4</accession>
<organism evidence="1 2">
    <name type="scientific">Variovorax guangxiensis</name>
    <dbReference type="NCBI Taxonomy" id="1775474"/>
    <lineage>
        <taxon>Bacteria</taxon>
        <taxon>Pseudomonadati</taxon>
        <taxon>Pseudomonadota</taxon>
        <taxon>Betaproteobacteria</taxon>
        <taxon>Burkholderiales</taxon>
        <taxon>Comamonadaceae</taxon>
        <taxon>Variovorax</taxon>
    </lineage>
</organism>
<proteinExistence type="predicted"/>
<gene>
    <name evidence="1" type="ORF">EAH82_18140</name>
</gene>
<evidence type="ECO:0000313" key="1">
    <source>
        <dbReference type="EMBL" id="TPG25453.1"/>
    </source>
</evidence>
<sequence>MKEIRICWTPDITHEPRGVFRDGGFWYGDFDEPRRALALIVNTENAKHGANTHWIEERTVEGCEPTA</sequence>
<dbReference type="Proteomes" id="UP000319212">
    <property type="component" value="Unassembled WGS sequence"/>
</dbReference>
<comment type="caution">
    <text evidence="1">The sequence shown here is derived from an EMBL/GenBank/DDBJ whole genome shotgun (WGS) entry which is preliminary data.</text>
</comment>
<protein>
    <submittedName>
        <fullName evidence="1">Uncharacterized protein</fullName>
    </submittedName>
</protein>